<keyword evidence="1" id="KW-0472">Membrane</keyword>
<evidence type="ECO:0000313" key="3">
    <source>
        <dbReference type="Proteomes" id="UP000182227"/>
    </source>
</evidence>
<dbReference type="Proteomes" id="UP000182227">
    <property type="component" value="Unassembled WGS sequence"/>
</dbReference>
<dbReference type="InterPro" id="IPR058714">
    <property type="entry name" value="LpqS"/>
</dbReference>
<name>A0A0U1E0D7_9MYCO</name>
<proteinExistence type="predicted"/>
<keyword evidence="1" id="KW-0812">Transmembrane</keyword>
<evidence type="ECO:0000256" key="1">
    <source>
        <dbReference type="SAM" id="Phobius"/>
    </source>
</evidence>
<dbReference type="AlphaFoldDB" id="A0A0U1E0D7"/>
<organism evidence="2 3">
    <name type="scientific">Mycolicibacterium conceptionense</name>
    <dbReference type="NCBI Taxonomy" id="451644"/>
    <lineage>
        <taxon>Bacteria</taxon>
        <taxon>Bacillati</taxon>
        <taxon>Actinomycetota</taxon>
        <taxon>Actinomycetes</taxon>
        <taxon>Mycobacteriales</taxon>
        <taxon>Mycobacteriaceae</taxon>
        <taxon>Mycolicibacterium</taxon>
    </lineage>
</organism>
<feature type="transmembrane region" description="Helical" evidence="1">
    <location>
        <begin position="64"/>
        <end position="83"/>
    </location>
</feature>
<keyword evidence="1" id="KW-1133">Transmembrane helix</keyword>
<sequence length="116" mass="11554" precursor="true">MLATGGVAVSSCPTAIGLSSASAVGGPALAAGSVDGVVADHLHAAEGLTSCPEEFAIAVLPRPAGAVAALGVVIAVVWAWRLWGFSVWSAMRAPPTIPAVIASGQQVLIRLCVARR</sequence>
<reference evidence="2 3" key="1">
    <citation type="submission" date="2015-03" db="EMBL/GenBank/DDBJ databases">
        <authorList>
            <person name="Murphy D."/>
        </authorList>
    </citation>
    <scope>NUCLEOTIDE SEQUENCE [LARGE SCALE GENOMIC DNA]</scope>
    <source>
        <strain evidence="2 3">D16</strain>
    </source>
</reference>
<keyword evidence="2" id="KW-0449">Lipoprotein</keyword>
<gene>
    <name evidence="2" type="primary">lpqS_2</name>
    <name evidence="2" type="ORF">BN970_06907</name>
</gene>
<protein>
    <submittedName>
        <fullName evidence="2">Lipoprotein LpqS</fullName>
    </submittedName>
</protein>
<accession>A0A0U1E0D7</accession>
<dbReference type="EMBL" id="CTEF01000009">
    <property type="protein sequence ID" value="CQD25109.1"/>
    <property type="molecule type" value="Genomic_DNA"/>
</dbReference>
<evidence type="ECO:0000313" key="2">
    <source>
        <dbReference type="EMBL" id="CQD25109.1"/>
    </source>
</evidence>
<dbReference type="Pfam" id="PF26327">
    <property type="entry name" value="LpqS"/>
    <property type="match status" value="1"/>
</dbReference>